<dbReference type="AlphaFoldDB" id="A0A067PKX2"/>
<evidence type="ECO:0000313" key="2">
    <source>
        <dbReference type="Proteomes" id="UP000027265"/>
    </source>
</evidence>
<reference evidence="2" key="1">
    <citation type="journal article" date="2014" name="Proc. Natl. Acad. Sci. U.S.A.">
        <title>Extensive sampling of basidiomycete genomes demonstrates inadequacy of the white-rot/brown-rot paradigm for wood decay fungi.</title>
        <authorList>
            <person name="Riley R."/>
            <person name="Salamov A.A."/>
            <person name="Brown D.W."/>
            <person name="Nagy L.G."/>
            <person name="Floudas D."/>
            <person name="Held B.W."/>
            <person name="Levasseur A."/>
            <person name="Lombard V."/>
            <person name="Morin E."/>
            <person name="Otillar R."/>
            <person name="Lindquist E.A."/>
            <person name="Sun H."/>
            <person name="LaButti K.M."/>
            <person name="Schmutz J."/>
            <person name="Jabbour D."/>
            <person name="Luo H."/>
            <person name="Baker S.E."/>
            <person name="Pisabarro A.G."/>
            <person name="Walton J.D."/>
            <person name="Blanchette R.A."/>
            <person name="Henrissat B."/>
            <person name="Martin F."/>
            <person name="Cullen D."/>
            <person name="Hibbett D.S."/>
            <person name="Grigoriev I.V."/>
        </authorList>
    </citation>
    <scope>NUCLEOTIDE SEQUENCE [LARGE SCALE GENOMIC DNA]</scope>
    <source>
        <strain evidence="2">MUCL 33604</strain>
    </source>
</reference>
<sequence>MRSPRYASIRKRIRLARHQLPGTFQVLAPPLFPRKHHKEAWYTRWDGMGRQIYGTEEKNQTSARTVGAVLGASGRTFYITYEGNNTEATDPGGVNAKEASDVARGHNLQRLVWVRTTKLPYGCVDTGGSLMLGVQIQNALTPDPTLATPIYSPSILRISLSPSLSDPNSPYHRHKSIEMSTTSGGVLKRCPVEVWGRILTSVLEDGASGSSLPLVSKFFRDVSHPARIHSPFISFDIHDLHPLENLLLYLTGQRERHIRHLFVNIFNSEFDIHRPTANRRRGDIFSQKISLTLNKIFEILDPSLTTLTLYLGPGTTPPQIRVELPLLQELNIFLCPHQLPRPDEPRFFHATSLIPALKRLNIAYAGDTWEEQIAGDIFDDIHEYAPSLTHLRVVAPNAILPPPAVFVHPFGLADAIQRLGHRVYPPECGIDLLKSLRHAIIKFVVYKRHVAPRKPLVVMAPRTDGEVVPRRTFAQKSPFRGPPPVTWEDIRRVMDSSEVKIDLVDGTLDCGPGVIPFGLAHEKELWRERSQGGQGWWAVEDETPFMDGRWAVEGGDDIEDIDDMDDIDDYDDYDEGEDEGCPKIRGMRLDWGQMMVLEDGRASESEQDVWES</sequence>
<keyword evidence="2" id="KW-1185">Reference proteome</keyword>
<protein>
    <submittedName>
        <fullName evidence="1">Uncharacterized protein</fullName>
    </submittedName>
</protein>
<evidence type="ECO:0000313" key="1">
    <source>
        <dbReference type="EMBL" id="KDQ55543.1"/>
    </source>
</evidence>
<accession>A0A067PKX2</accession>
<dbReference type="Proteomes" id="UP000027265">
    <property type="component" value="Unassembled WGS sequence"/>
</dbReference>
<name>A0A067PKX2_9AGAM</name>
<dbReference type="HOGENOM" id="CLU_446215_0_0_1"/>
<dbReference type="InParanoid" id="A0A067PKX2"/>
<proteinExistence type="predicted"/>
<organism evidence="1 2">
    <name type="scientific">Jaapia argillacea MUCL 33604</name>
    <dbReference type="NCBI Taxonomy" id="933084"/>
    <lineage>
        <taxon>Eukaryota</taxon>
        <taxon>Fungi</taxon>
        <taxon>Dikarya</taxon>
        <taxon>Basidiomycota</taxon>
        <taxon>Agaricomycotina</taxon>
        <taxon>Agaricomycetes</taxon>
        <taxon>Agaricomycetidae</taxon>
        <taxon>Jaapiales</taxon>
        <taxon>Jaapiaceae</taxon>
        <taxon>Jaapia</taxon>
    </lineage>
</organism>
<dbReference type="EMBL" id="KL197724">
    <property type="protein sequence ID" value="KDQ55543.1"/>
    <property type="molecule type" value="Genomic_DNA"/>
</dbReference>
<gene>
    <name evidence="1" type="ORF">JAAARDRAFT_48503</name>
</gene>